<dbReference type="Proteomes" id="UP001163823">
    <property type="component" value="Chromosome 9"/>
</dbReference>
<sequence>MGEQSQTTKSNPKPEFTKLKNGDSLKKKKKSEFVFCKVCKLNHDQGHRHKYFPNHKKSLSAFLFRFQTKLSDIRFFFKNPIHLAIEYASHNRFCCVFCDTGIDELSSLFACTNAITHLASGAHLKNLKHFLCKYGGDMDGLDSFRILDADIVK</sequence>
<dbReference type="KEGG" id="qsa:O6P43_022543"/>
<gene>
    <name evidence="2" type="ORF">O6P43_022543</name>
</gene>
<dbReference type="PANTHER" id="PTHR31198">
    <property type="entry name" value="COILED-COIL DOMAIN-CONTAINING PROTEIN 84"/>
    <property type="match status" value="1"/>
</dbReference>
<dbReference type="PANTHER" id="PTHR31198:SF1">
    <property type="entry name" value="CENTROSOMAL AT-AC SPLICING FACTOR"/>
    <property type="match status" value="1"/>
</dbReference>
<comment type="caution">
    <text evidence="2">The sequence shown here is derived from an EMBL/GenBank/DDBJ whole genome shotgun (WGS) entry which is preliminary data.</text>
</comment>
<dbReference type="EMBL" id="JARAOO010000009">
    <property type="protein sequence ID" value="KAJ7956043.1"/>
    <property type="molecule type" value="Genomic_DNA"/>
</dbReference>
<feature type="region of interest" description="Disordered" evidence="1">
    <location>
        <begin position="1"/>
        <end position="23"/>
    </location>
</feature>
<protein>
    <submittedName>
        <fullName evidence="2">TITAN-like protein isoform X1</fullName>
    </submittedName>
</protein>
<dbReference type="InterPro" id="IPR028015">
    <property type="entry name" value="CCDC84-like"/>
</dbReference>
<reference evidence="2" key="1">
    <citation type="journal article" date="2023" name="Science">
        <title>Elucidation of the pathway for biosynthesis of saponin adjuvants from the soapbark tree.</title>
        <authorList>
            <person name="Reed J."/>
            <person name="Orme A."/>
            <person name="El-Demerdash A."/>
            <person name="Owen C."/>
            <person name="Martin L.B.B."/>
            <person name="Misra R.C."/>
            <person name="Kikuchi S."/>
            <person name="Rejzek M."/>
            <person name="Martin A.C."/>
            <person name="Harkess A."/>
            <person name="Leebens-Mack J."/>
            <person name="Louveau T."/>
            <person name="Stephenson M.J."/>
            <person name="Osbourn A."/>
        </authorList>
    </citation>
    <scope>NUCLEOTIDE SEQUENCE</scope>
    <source>
        <strain evidence="2">S10</strain>
    </source>
</reference>
<evidence type="ECO:0000313" key="3">
    <source>
        <dbReference type="Proteomes" id="UP001163823"/>
    </source>
</evidence>
<accession>A0AAD7LDC4</accession>
<dbReference type="Pfam" id="PF14968">
    <property type="entry name" value="CCDC84"/>
    <property type="match status" value="1"/>
</dbReference>
<evidence type="ECO:0000313" key="2">
    <source>
        <dbReference type="EMBL" id="KAJ7956043.1"/>
    </source>
</evidence>
<name>A0AAD7LDC4_QUISA</name>
<feature type="compositionally biased region" description="Polar residues" evidence="1">
    <location>
        <begin position="1"/>
        <end position="11"/>
    </location>
</feature>
<organism evidence="2 3">
    <name type="scientific">Quillaja saponaria</name>
    <name type="common">Soap bark tree</name>
    <dbReference type="NCBI Taxonomy" id="32244"/>
    <lineage>
        <taxon>Eukaryota</taxon>
        <taxon>Viridiplantae</taxon>
        <taxon>Streptophyta</taxon>
        <taxon>Embryophyta</taxon>
        <taxon>Tracheophyta</taxon>
        <taxon>Spermatophyta</taxon>
        <taxon>Magnoliopsida</taxon>
        <taxon>eudicotyledons</taxon>
        <taxon>Gunneridae</taxon>
        <taxon>Pentapetalae</taxon>
        <taxon>rosids</taxon>
        <taxon>fabids</taxon>
        <taxon>Fabales</taxon>
        <taxon>Quillajaceae</taxon>
        <taxon>Quillaja</taxon>
    </lineage>
</organism>
<evidence type="ECO:0000256" key="1">
    <source>
        <dbReference type="SAM" id="MobiDB-lite"/>
    </source>
</evidence>
<keyword evidence="3" id="KW-1185">Reference proteome</keyword>
<dbReference type="AlphaFoldDB" id="A0AAD7LDC4"/>
<proteinExistence type="predicted"/>